<sequence>MSDPQALPGAATPESTRRRWPWVVLAAAVVLVVGAGFVVFGRGIDRTAKSVKLTYEVTGTAKNVTIGYSTITNGNSGTHTEQNVSLPWTKEVVVEGSARGATLTVSAGAEGGRVTCGVRSEDGEPRTASAEGPFAVASCTSP</sequence>
<protein>
    <recommendedName>
        <fullName evidence="5">MmpS family membrane protein</fullName>
    </recommendedName>
</protein>
<comment type="caution">
    <text evidence="3">The sequence shown here is derived from an EMBL/GenBank/DDBJ whole genome shotgun (WGS) entry which is preliminary data.</text>
</comment>
<keyword evidence="2" id="KW-1133">Transmembrane helix</keyword>
<dbReference type="Proteomes" id="UP001205311">
    <property type="component" value="Unassembled WGS sequence"/>
</dbReference>
<proteinExistence type="predicted"/>
<evidence type="ECO:0000313" key="3">
    <source>
        <dbReference type="EMBL" id="MCP2260759.1"/>
    </source>
</evidence>
<dbReference type="RefSeq" id="WP_253671604.1">
    <property type="nucleotide sequence ID" value="NZ_JAMTCP010000031.1"/>
</dbReference>
<organism evidence="3 4">
    <name type="scientific">Streptoalloteichus tenebrarius (strain ATCC 17920 / DSM 40477 / JCM 4838 / CBS 697.72 / NBRC 16177 / NCIMB 11028 / NRRL B-12390 / A12253. 1 / ISP 5477)</name>
    <name type="common">Streptomyces tenebrarius</name>
    <dbReference type="NCBI Taxonomy" id="1933"/>
    <lineage>
        <taxon>Bacteria</taxon>
        <taxon>Bacillati</taxon>
        <taxon>Actinomycetota</taxon>
        <taxon>Actinomycetes</taxon>
        <taxon>Pseudonocardiales</taxon>
        <taxon>Pseudonocardiaceae</taxon>
        <taxon>Streptoalloteichus</taxon>
    </lineage>
</organism>
<feature type="transmembrane region" description="Helical" evidence="2">
    <location>
        <begin position="20"/>
        <end position="40"/>
    </location>
</feature>
<dbReference type="Gene3D" id="2.60.40.2880">
    <property type="entry name" value="MmpS1-5, C-terminal soluble domain"/>
    <property type="match status" value="1"/>
</dbReference>
<reference evidence="3 4" key="1">
    <citation type="submission" date="2022-06" db="EMBL/GenBank/DDBJ databases">
        <title>Genomic Encyclopedia of Archaeal and Bacterial Type Strains, Phase II (KMG-II): from individual species to whole genera.</title>
        <authorList>
            <person name="Goeker M."/>
        </authorList>
    </citation>
    <scope>NUCLEOTIDE SEQUENCE [LARGE SCALE GENOMIC DNA]</scope>
    <source>
        <strain evidence="3 4">DSM 40477</strain>
    </source>
</reference>
<evidence type="ECO:0008006" key="5">
    <source>
        <dbReference type="Google" id="ProtNLM"/>
    </source>
</evidence>
<keyword evidence="2" id="KW-0812">Transmembrane</keyword>
<dbReference type="EMBL" id="JAMTCP010000031">
    <property type="protein sequence ID" value="MCP2260759.1"/>
    <property type="molecule type" value="Genomic_DNA"/>
</dbReference>
<dbReference type="InterPro" id="IPR038468">
    <property type="entry name" value="MmpS_C"/>
</dbReference>
<name>A0ABT1HZ01_STRSD</name>
<evidence type="ECO:0000256" key="2">
    <source>
        <dbReference type="SAM" id="Phobius"/>
    </source>
</evidence>
<accession>A0ABT1HZ01</accession>
<feature type="region of interest" description="Disordered" evidence="1">
    <location>
        <begin position="120"/>
        <end position="142"/>
    </location>
</feature>
<keyword evidence="4" id="KW-1185">Reference proteome</keyword>
<gene>
    <name evidence="3" type="ORF">LX15_004479</name>
</gene>
<keyword evidence="2" id="KW-0472">Membrane</keyword>
<evidence type="ECO:0000256" key="1">
    <source>
        <dbReference type="SAM" id="MobiDB-lite"/>
    </source>
</evidence>
<evidence type="ECO:0000313" key="4">
    <source>
        <dbReference type="Proteomes" id="UP001205311"/>
    </source>
</evidence>